<dbReference type="Proteomes" id="UP000325313">
    <property type="component" value="Unassembled WGS sequence"/>
</dbReference>
<evidence type="ECO:0000313" key="1">
    <source>
        <dbReference type="EMBL" id="KAA1137227.1"/>
    </source>
</evidence>
<name>A0A5B0SHB6_PUCGR</name>
<comment type="caution">
    <text evidence="1">The sequence shown here is derived from an EMBL/GenBank/DDBJ whole genome shotgun (WGS) entry which is preliminary data.</text>
</comment>
<proteinExistence type="predicted"/>
<dbReference type="EMBL" id="VDEP01000010">
    <property type="protein sequence ID" value="KAA1137227.1"/>
    <property type="molecule type" value="Genomic_DNA"/>
</dbReference>
<dbReference type="AlphaFoldDB" id="A0A5B0SHB6"/>
<evidence type="ECO:0000313" key="2">
    <source>
        <dbReference type="Proteomes" id="UP000325313"/>
    </source>
</evidence>
<accession>A0A5B0SHB6</accession>
<gene>
    <name evidence="1" type="ORF">PGTUg99_007425</name>
</gene>
<sequence>MGKEKFVSLNVKSHCSLLDTTRTRQNKKHLYTRFIAQEIFKNYLFSIPQQLQHLNLISFLVLLLGRRAITFNMVTLATTKPVLFRLLSLHICLSFFAIHNLAEDNMTVFSTSSLEEQSFHQNSSSSSTTTTYDGNFDNPGTISTAQVSKNKNWCGKPYDGSFRPNNDGAVSSSALPSRPLLNLQCTPKLNPYMETDDPEISSLIVDAGLTYYPVEGAIEISEKITQLQIVIINTNTSQAITAGIVTVNTLGNRFQFPLTTLGKPSTDSYQVICQAYSNDEYLAERPVSVQYLPDPRRKGMTEAVRIESESGTLMVTNDKGALQTLIPFGFAVDYSKSYSSSESTKLIHSLEELNVNTVQLILGPQGATDKSQTTEFLRELGKAGIWIQYDMRNVKKELVASNIDLARKHPNVLLYHTAMEPDGLGIEVGSVHETSLSVKNKDPYHPVSLTLSCEDYQFSNYTSGNDIVLTNPFVIGANQRSSGGVATSNAIYGSSTCDNCKGSFLDLVNRIRIFRDRRHLLQKDRTMQFWGVPQAASGNDKNQVPTGEQFLLMCTIYIIEGAVGLMTWNEKMNFSPDLKKAIQTMGTSLPQIGRYLERPQSFLPLPPVKSYPNDTFIANLWLNQADQTILVMVANLAPNKVSWEVHPPAFKFNSTTQLQTSWLYVSENSQHPKIVQKQDKFSLSGKLNGYGFGAWIIQDKLALDISEGTPPLNQWTTQ</sequence>
<reference evidence="1 2" key="1">
    <citation type="submission" date="2019-05" db="EMBL/GenBank/DDBJ databases">
        <title>Emergence of the Ug99 lineage of the wheat stem rust pathogen through somatic hybridization.</title>
        <authorList>
            <person name="Li F."/>
            <person name="Upadhyaya N.M."/>
            <person name="Sperschneider J."/>
            <person name="Matny O."/>
            <person name="Nguyen-Phuc H."/>
            <person name="Mago R."/>
            <person name="Raley C."/>
            <person name="Miller M.E."/>
            <person name="Silverstein K.A.T."/>
            <person name="Henningsen E."/>
            <person name="Hirsch C.D."/>
            <person name="Visser B."/>
            <person name="Pretorius Z.A."/>
            <person name="Steffenson B.J."/>
            <person name="Schwessinger B."/>
            <person name="Dodds P.N."/>
            <person name="Figueroa M."/>
        </authorList>
    </citation>
    <scope>NUCLEOTIDE SEQUENCE [LARGE SCALE GENOMIC DNA]</scope>
    <source>
        <strain evidence="1 2">Ug99</strain>
    </source>
</reference>
<organism evidence="1 2">
    <name type="scientific">Puccinia graminis f. sp. tritici</name>
    <dbReference type="NCBI Taxonomy" id="56615"/>
    <lineage>
        <taxon>Eukaryota</taxon>
        <taxon>Fungi</taxon>
        <taxon>Dikarya</taxon>
        <taxon>Basidiomycota</taxon>
        <taxon>Pucciniomycotina</taxon>
        <taxon>Pucciniomycetes</taxon>
        <taxon>Pucciniales</taxon>
        <taxon>Pucciniaceae</taxon>
        <taxon>Puccinia</taxon>
    </lineage>
</organism>
<protein>
    <submittedName>
        <fullName evidence="1">Uncharacterized protein</fullName>
    </submittedName>
</protein>